<dbReference type="AlphaFoldDB" id="A0A4R2JZW6"/>
<organism evidence="2 3">
    <name type="scientific">Actinocrispum wychmicini</name>
    <dbReference type="NCBI Taxonomy" id="1213861"/>
    <lineage>
        <taxon>Bacteria</taxon>
        <taxon>Bacillati</taxon>
        <taxon>Actinomycetota</taxon>
        <taxon>Actinomycetes</taxon>
        <taxon>Pseudonocardiales</taxon>
        <taxon>Pseudonocardiaceae</taxon>
        <taxon>Actinocrispum</taxon>
    </lineage>
</organism>
<accession>A0A4R2JZW6</accession>
<feature type="region of interest" description="Disordered" evidence="1">
    <location>
        <begin position="65"/>
        <end position="84"/>
    </location>
</feature>
<gene>
    <name evidence="2" type="ORF">EV192_101701</name>
</gene>
<keyword evidence="3" id="KW-1185">Reference proteome</keyword>
<evidence type="ECO:0000313" key="3">
    <source>
        <dbReference type="Proteomes" id="UP000295680"/>
    </source>
</evidence>
<dbReference type="EMBL" id="SLWS01000001">
    <property type="protein sequence ID" value="TCO64917.1"/>
    <property type="molecule type" value="Genomic_DNA"/>
</dbReference>
<comment type="caution">
    <text evidence="2">The sequence shown here is derived from an EMBL/GenBank/DDBJ whole genome shotgun (WGS) entry which is preliminary data.</text>
</comment>
<sequence length="229" mass="24909">MGQSKVRYEVCWDESDFPQIVRATDGDGKSFMEAKREILGFYTDLRDTAREMITRFRALKAEDIEAPRASDDEPKTSDVDKVGKPGASALACTVSATTVTAAAPSGVSPEGPVDGAVLIATERRRQIDQGYTPEHDEVEHGSGELAAAAVSYAMPQPDAPMRMVFAPDDQVCVPYWWPWAADQWKPTNDRVGDLVRAGALIAAEIDRLLADHPPDENAPDRTTFEGGVS</sequence>
<protein>
    <submittedName>
        <fullName evidence="2">Uncharacterized protein</fullName>
    </submittedName>
</protein>
<evidence type="ECO:0000256" key="1">
    <source>
        <dbReference type="SAM" id="MobiDB-lite"/>
    </source>
</evidence>
<feature type="compositionally biased region" description="Basic and acidic residues" evidence="1">
    <location>
        <begin position="65"/>
        <end position="83"/>
    </location>
</feature>
<proteinExistence type="predicted"/>
<reference evidence="2 3" key="1">
    <citation type="submission" date="2019-03" db="EMBL/GenBank/DDBJ databases">
        <title>Genomic Encyclopedia of Type Strains, Phase IV (KMG-IV): sequencing the most valuable type-strain genomes for metagenomic binning, comparative biology and taxonomic classification.</title>
        <authorList>
            <person name="Goeker M."/>
        </authorList>
    </citation>
    <scope>NUCLEOTIDE SEQUENCE [LARGE SCALE GENOMIC DNA]</scope>
    <source>
        <strain evidence="2 3">DSM 45934</strain>
    </source>
</reference>
<evidence type="ECO:0000313" key="2">
    <source>
        <dbReference type="EMBL" id="TCO64917.1"/>
    </source>
</evidence>
<dbReference type="RefSeq" id="WP_207925868.1">
    <property type="nucleotide sequence ID" value="NZ_SLWS01000001.1"/>
</dbReference>
<dbReference type="Proteomes" id="UP000295680">
    <property type="component" value="Unassembled WGS sequence"/>
</dbReference>
<name>A0A4R2JZW6_9PSEU</name>